<dbReference type="InterPro" id="IPR000719">
    <property type="entry name" value="Prot_kinase_dom"/>
</dbReference>
<dbReference type="PROSITE" id="PS00107">
    <property type="entry name" value="PROTEIN_KINASE_ATP"/>
    <property type="match status" value="1"/>
</dbReference>
<protein>
    <recommendedName>
        <fullName evidence="2">Protein kinase domain-containing protein</fullName>
    </recommendedName>
</protein>
<evidence type="ECO:0000256" key="1">
    <source>
        <dbReference type="PROSITE-ProRule" id="PRU10141"/>
    </source>
</evidence>
<feature type="binding site" evidence="1">
    <location>
        <position position="30"/>
    </location>
    <ligand>
        <name>ATP</name>
        <dbReference type="ChEBI" id="CHEBI:30616"/>
    </ligand>
</feature>
<keyword evidence="4" id="KW-1185">Reference proteome</keyword>
<proteinExistence type="predicted"/>
<accession>A0A3P7J3T5</accession>
<keyword evidence="1" id="KW-0547">Nucleotide-binding</keyword>
<dbReference type="GO" id="GO:0005524">
    <property type="term" value="F:ATP binding"/>
    <property type="evidence" value="ECO:0007669"/>
    <property type="project" value="UniProtKB-UniRule"/>
</dbReference>
<dbReference type="AlphaFoldDB" id="A0A3P7J3T5"/>
<sequence>MTNITLGKGNFGVVLLGKLRKNCSVEVAVKILDTTRLSRRLSRTISKANDIEEEVAIMLQIDHPNCVHLVDWIEAGKTAYIVMEKVDGGELFGRIIDPKWNGMVCCL</sequence>
<name>A0A3P7J3T5_STRVU</name>
<dbReference type="GO" id="GO:0004672">
    <property type="term" value="F:protein kinase activity"/>
    <property type="evidence" value="ECO:0007669"/>
    <property type="project" value="InterPro"/>
</dbReference>
<dbReference type="PANTHER" id="PTHR24347">
    <property type="entry name" value="SERINE/THREONINE-PROTEIN KINASE"/>
    <property type="match status" value="1"/>
</dbReference>
<dbReference type="SUPFAM" id="SSF56112">
    <property type="entry name" value="Protein kinase-like (PK-like)"/>
    <property type="match status" value="1"/>
</dbReference>
<dbReference type="InterPro" id="IPR011009">
    <property type="entry name" value="Kinase-like_dom_sf"/>
</dbReference>
<dbReference type="Proteomes" id="UP000270094">
    <property type="component" value="Unassembled WGS sequence"/>
</dbReference>
<dbReference type="Gene3D" id="3.30.200.20">
    <property type="entry name" value="Phosphorylase Kinase, domain 1"/>
    <property type="match status" value="1"/>
</dbReference>
<dbReference type="OrthoDB" id="40902at2759"/>
<evidence type="ECO:0000313" key="4">
    <source>
        <dbReference type="Proteomes" id="UP000270094"/>
    </source>
</evidence>
<organism evidence="3 4">
    <name type="scientific">Strongylus vulgaris</name>
    <name type="common">Blood worm</name>
    <dbReference type="NCBI Taxonomy" id="40348"/>
    <lineage>
        <taxon>Eukaryota</taxon>
        <taxon>Metazoa</taxon>
        <taxon>Ecdysozoa</taxon>
        <taxon>Nematoda</taxon>
        <taxon>Chromadorea</taxon>
        <taxon>Rhabditida</taxon>
        <taxon>Rhabditina</taxon>
        <taxon>Rhabditomorpha</taxon>
        <taxon>Strongyloidea</taxon>
        <taxon>Strongylidae</taxon>
        <taxon>Strongylus</taxon>
    </lineage>
</organism>
<evidence type="ECO:0000259" key="2">
    <source>
        <dbReference type="PROSITE" id="PS50011"/>
    </source>
</evidence>
<dbReference type="PROSITE" id="PS50011">
    <property type="entry name" value="PROTEIN_KINASE_DOM"/>
    <property type="match status" value="1"/>
</dbReference>
<keyword evidence="1" id="KW-0067">ATP-binding</keyword>
<dbReference type="InterPro" id="IPR017441">
    <property type="entry name" value="Protein_kinase_ATP_BS"/>
</dbReference>
<evidence type="ECO:0000313" key="3">
    <source>
        <dbReference type="EMBL" id="VDM72524.1"/>
    </source>
</evidence>
<gene>
    <name evidence="3" type="ORF">SVUK_LOCUS7522</name>
</gene>
<feature type="domain" description="Protein kinase" evidence="2">
    <location>
        <begin position="1"/>
        <end position="107"/>
    </location>
</feature>
<reference evidence="3 4" key="1">
    <citation type="submission" date="2018-11" db="EMBL/GenBank/DDBJ databases">
        <authorList>
            <consortium name="Pathogen Informatics"/>
        </authorList>
    </citation>
    <scope>NUCLEOTIDE SEQUENCE [LARGE SCALE GENOMIC DNA]</scope>
</reference>
<dbReference type="EMBL" id="UYYB01025780">
    <property type="protein sequence ID" value="VDM72524.1"/>
    <property type="molecule type" value="Genomic_DNA"/>
</dbReference>
<dbReference type="Pfam" id="PF00069">
    <property type="entry name" value="Pkinase"/>
    <property type="match status" value="1"/>
</dbReference>